<evidence type="ECO:0000313" key="3">
    <source>
        <dbReference type="Proteomes" id="UP000225889"/>
    </source>
</evidence>
<dbReference type="Pfam" id="PF00501">
    <property type="entry name" value="AMP-binding"/>
    <property type="match status" value="1"/>
</dbReference>
<accession>A0A2G3DSR2</accession>
<dbReference type="Gene3D" id="3.30.300.30">
    <property type="match status" value="1"/>
</dbReference>
<dbReference type="InterPro" id="IPR000873">
    <property type="entry name" value="AMP-dep_synth/lig_dom"/>
</dbReference>
<dbReference type="InterPro" id="IPR045851">
    <property type="entry name" value="AMP-bd_C_sf"/>
</dbReference>
<dbReference type="InterPro" id="IPR010071">
    <property type="entry name" value="AA_adenyl_dom"/>
</dbReference>
<proteinExistence type="predicted"/>
<protein>
    <recommendedName>
        <fullName evidence="1">AMP-dependent synthetase/ligase domain-containing protein</fullName>
    </recommendedName>
</protein>
<dbReference type="EMBL" id="PDYF01000041">
    <property type="protein sequence ID" value="PHU34066.1"/>
    <property type="molecule type" value="Genomic_DNA"/>
</dbReference>
<organism evidence="2 3">
    <name type="scientific">Pseudobutyrivibrio ruminis</name>
    <dbReference type="NCBI Taxonomy" id="46206"/>
    <lineage>
        <taxon>Bacteria</taxon>
        <taxon>Bacillati</taxon>
        <taxon>Bacillota</taxon>
        <taxon>Clostridia</taxon>
        <taxon>Lachnospirales</taxon>
        <taxon>Lachnospiraceae</taxon>
        <taxon>Pseudobutyrivibrio</taxon>
    </lineage>
</organism>
<dbReference type="Proteomes" id="UP000225889">
    <property type="component" value="Unassembled WGS sequence"/>
</dbReference>
<dbReference type="GO" id="GO:0044550">
    <property type="term" value="P:secondary metabolite biosynthetic process"/>
    <property type="evidence" value="ECO:0007669"/>
    <property type="project" value="TreeGrafter"/>
</dbReference>
<dbReference type="PANTHER" id="PTHR45527">
    <property type="entry name" value="NONRIBOSOMAL PEPTIDE SYNTHETASE"/>
    <property type="match status" value="1"/>
</dbReference>
<dbReference type="AlphaFoldDB" id="A0A2G3DSR2"/>
<dbReference type="CDD" id="cd05930">
    <property type="entry name" value="A_NRPS"/>
    <property type="match status" value="1"/>
</dbReference>
<evidence type="ECO:0000313" key="2">
    <source>
        <dbReference type="EMBL" id="PHU34066.1"/>
    </source>
</evidence>
<sequence length="735" mass="83022">MGDYTMQNDNLTAMHAVENCMGGGYEFSTLPYNKKKVEGKEQDFSVVECCITNATCKMDVICDKYNITSEELISGLWGMVLQLYNYDNQARFIYSCEDNRFEVIEIDNRTMFCDVFKDICKNRVSIMEDNLRVYGKKTIVSCGKSSGSKLTDAKLFGTNGQTLYVDYEVSGEDLKINIGCVKEYYNAFCINNIEALHSNLIDRLYSGEESFLFQDLMSKSDYSLLSSINDNEYSYKLEYPVSKLIEIQAQKKPNNIALYYDELQYSYKEVNGKANALARTLIKKGITKGDFVPVYMTRSPELVISLLAINKAGAAFVPIDLNWSEDKVSKTVSKCRGKVVITNIDEYCQNNPIALNVNVSNLSIEDNLDVSVDLEDSIYAIFTSGTTGEPKGAINKHLGIVNRFLYMNNRYKITEGDTILLTSNHAFDSSVWQMFWPLINGNATVLPHQSKRMNLLEVINTVEKFKITITDFVPSVFNAMVDIIEIKKAYQSKLSTLRQLLIGGEEMSPSHIYRFKKMFPNVSITNTYGPAEASIGTVFYELPNEEIDCIPIGRSIGNVETYVLNINKKLMPPGAMGILYLGGVCVGKGYVNDDERTEKFFGNVDVWGDRENKYLYNTGDLVQLNGDLNLDFYGRLDKQVKINGVRVELSEIEFEMNNIRGVQTSCATYNKENDTGILRLYYVSNEENVSEEIVKGVLVEKLPPYIITAQVRRIESIPVTSNGKVDYKQLSLLAN</sequence>
<dbReference type="GO" id="GO:0031177">
    <property type="term" value="F:phosphopantetheine binding"/>
    <property type="evidence" value="ECO:0007669"/>
    <property type="project" value="TreeGrafter"/>
</dbReference>
<feature type="domain" description="AMP-dependent synthetase/ligase" evidence="1">
    <location>
        <begin position="246"/>
        <end position="590"/>
    </location>
</feature>
<dbReference type="SUPFAM" id="SSF56801">
    <property type="entry name" value="Acetyl-CoA synthetase-like"/>
    <property type="match status" value="1"/>
</dbReference>
<dbReference type="GO" id="GO:0005737">
    <property type="term" value="C:cytoplasm"/>
    <property type="evidence" value="ECO:0007669"/>
    <property type="project" value="TreeGrafter"/>
</dbReference>
<gene>
    <name evidence="2" type="ORF">CSX01_12055</name>
</gene>
<dbReference type="PANTHER" id="PTHR45527:SF1">
    <property type="entry name" value="FATTY ACID SYNTHASE"/>
    <property type="match status" value="1"/>
</dbReference>
<reference evidence="2 3" key="1">
    <citation type="submission" date="2017-10" db="EMBL/GenBank/DDBJ databases">
        <title>Resolving the taxonomy of Roseburia spp., Eubacterium rectale and Agathobacter spp. through phylogenomic analysis.</title>
        <authorList>
            <person name="Sheridan P.O."/>
            <person name="Walker A.W."/>
            <person name="Duncan S.H."/>
            <person name="Scott K.P."/>
            <person name="Toole P.W.O."/>
            <person name="Luis P."/>
            <person name="Flint H.J."/>
        </authorList>
    </citation>
    <scope>NUCLEOTIDE SEQUENCE [LARGE SCALE GENOMIC DNA]</scope>
    <source>
        <strain evidence="2 3">JK626</strain>
    </source>
</reference>
<name>A0A2G3DSR2_9FIRM</name>
<dbReference type="InterPro" id="IPR042099">
    <property type="entry name" value="ANL_N_sf"/>
</dbReference>
<dbReference type="GO" id="GO:0043041">
    <property type="term" value="P:amino acid activation for nonribosomal peptide biosynthetic process"/>
    <property type="evidence" value="ECO:0007669"/>
    <property type="project" value="TreeGrafter"/>
</dbReference>
<reference evidence="2 3" key="2">
    <citation type="submission" date="2017-10" db="EMBL/GenBank/DDBJ databases">
        <authorList>
            <person name="Banno H."/>
            <person name="Chua N.-H."/>
        </authorList>
    </citation>
    <scope>NUCLEOTIDE SEQUENCE [LARGE SCALE GENOMIC DNA]</scope>
    <source>
        <strain evidence="2 3">JK626</strain>
    </source>
</reference>
<dbReference type="NCBIfam" id="TIGR01733">
    <property type="entry name" value="AA-adenyl-dom"/>
    <property type="match status" value="1"/>
</dbReference>
<comment type="caution">
    <text evidence="2">The sequence shown here is derived from an EMBL/GenBank/DDBJ whole genome shotgun (WGS) entry which is preliminary data.</text>
</comment>
<evidence type="ECO:0000259" key="1">
    <source>
        <dbReference type="Pfam" id="PF00501"/>
    </source>
</evidence>
<dbReference type="Gene3D" id="3.40.50.12780">
    <property type="entry name" value="N-terminal domain of ligase-like"/>
    <property type="match status" value="1"/>
</dbReference>